<gene>
    <name evidence="2" type="primary">Gm9948</name>
</gene>
<reference evidence="1" key="1">
    <citation type="journal article" date="1999" name="Methods Enzymol.">
        <title>High-efficiency full-length cDNA cloning.</title>
        <authorList>
            <person name="Carninci P."/>
            <person name="Hayashizaki Y."/>
        </authorList>
    </citation>
    <scope>NUCLEOTIDE SEQUENCE</scope>
    <source>
        <strain evidence="1">C57BL/6J</strain>
        <tissue evidence="1">Thymus</tissue>
    </source>
</reference>
<name>Q8C9X7_MOUSE</name>
<evidence type="ECO:0000313" key="2">
    <source>
        <dbReference type="MGI" id="MGI:3641860"/>
    </source>
</evidence>
<accession>Q8C9X7</accession>
<reference evidence="1" key="3">
    <citation type="journal article" date="2000" name="Genome Res.">
        <title>RIKEN integrated sequence analysis (RISA) system--384-format sequencing pipeline with 384 multicapillary sequencer.</title>
        <authorList>
            <person name="Shibata K."/>
            <person name="Itoh M."/>
            <person name="Aizawa K."/>
            <person name="Nagaoka S."/>
            <person name="Sasaki N."/>
            <person name="Carninci P."/>
            <person name="Konno H."/>
            <person name="Akiyama J."/>
            <person name="Nishi K."/>
            <person name="Kitsunai T."/>
            <person name="Tashiro H."/>
            <person name="Itoh M."/>
            <person name="Sumi N."/>
            <person name="Ishii Y."/>
            <person name="Nakamura S."/>
            <person name="Hazama M."/>
            <person name="Nishine T."/>
            <person name="Harada A."/>
            <person name="Yamamoto R."/>
            <person name="Matsumoto H."/>
            <person name="Sakaguchi S."/>
            <person name="Ikegami T."/>
            <person name="Kashiwagi K."/>
            <person name="Fujiwake S."/>
            <person name="Inoue K."/>
            <person name="Togawa Y."/>
            <person name="Izawa M."/>
            <person name="Ohara E."/>
            <person name="Watahiki M."/>
            <person name="Yoneda Y."/>
            <person name="Ishikawa T."/>
            <person name="Ozawa K."/>
            <person name="Tanaka T."/>
            <person name="Matsuura S."/>
            <person name="Kawai J."/>
            <person name="Okazaki Y."/>
            <person name="Muramatsu M."/>
            <person name="Inoue Y."/>
            <person name="Kira A."/>
            <person name="Hayashizaki Y."/>
        </authorList>
    </citation>
    <scope>NUCLEOTIDE SEQUENCE</scope>
    <source>
        <strain evidence="1">C57BL/6J</strain>
        <tissue evidence="1">Thymus</tissue>
    </source>
</reference>
<reference evidence="1" key="6">
    <citation type="journal article" date="2002" name="Nature">
        <title>Analysis of the mouse transcriptome based on functional annotation of 60,770 full-length cDNAs.</title>
        <authorList>
            <consortium name="The FANTOM Consortium and the RIKEN Genome Exploration Research Group Phase I and II Team"/>
        </authorList>
    </citation>
    <scope>NUCLEOTIDE SEQUENCE</scope>
    <source>
        <strain evidence="1">C57BL/6J</strain>
        <tissue evidence="1">Thymus</tissue>
    </source>
</reference>
<dbReference type="EMBL" id="AK040251">
    <property type="protein sequence ID" value="BAC30551.1"/>
    <property type="molecule type" value="mRNA"/>
</dbReference>
<dbReference type="AGR" id="MGI:3641860"/>
<proteinExistence type="evidence at transcript level"/>
<evidence type="ECO:0000313" key="1">
    <source>
        <dbReference type="EMBL" id="BAC30551.1"/>
    </source>
</evidence>
<reference evidence="1" key="7">
    <citation type="journal article" date="2005" name="Science">
        <title>The Transcriptional Landscape of the Mammalian Genome.</title>
        <authorList>
            <consortium name="The FANTOM Consortium"/>
            <consortium name="Riken Genome Exploration Research Group and Genome Science Group (Genome Network Project Core Group)"/>
        </authorList>
    </citation>
    <scope>NUCLEOTIDE SEQUENCE</scope>
    <source>
        <strain evidence="1">C57BL/6J</strain>
        <tissue evidence="1">Thymus</tissue>
    </source>
</reference>
<protein>
    <submittedName>
        <fullName evidence="1">Uncharacterized protein</fullName>
    </submittedName>
</protein>
<reference evidence="1" key="2">
    <citation type="journal article" date="2000" name="Genome Res.">
        <title>Normalization and subtraction of cap-trapper-selected cDNAs to prepare full-length cDNA libraries for rapid discovery of new genes.</title>
        <authorList>
            <person name="Carninci P."/>
            <person name="Shibata Y."/>
            <person name="Hayatsu N."/>
            <person name="Sugahara Y."/>
            <person name="Shibata K."/>
            <person name="Itoh M."/>
            <person name="Konno H."/>
            <person name="Okazaki Y."/>
            <person name="Muramatsu M."/>
            <person name="Hayashizaki Y."/>
        </authorList>
    </citation>
    <scope>NUCLEOTIDE SEQUENCE</scope>
    <source>
        <strain evidence="1">C57BL/6J</strain>
        <tissue evidence="1">Thymus</tissue>
    </source>
</reference>
<dbReference type="MGI" id="MGI:3641860">
    <property type="gene designation" value="Gm9948"/>
</dbReference>
<reference evidence="1" key="8">
    <citation type="journal article" date="2005" name="Science">
        <title>Antisense Transcription in the Mammalian Transcriptome.</title>
        <authorList>
            <consortium name="RIKEN Genome Exploration Research Group and Genome Science Group (Genome Network Project Core Group) and the FANTOM Consortium"/>
        </authorList>
    </citation>
    <scope>NUCLEOTIDE SEQUENCE</scope>
    <source>
        <strain evidence="1">C57BL/6J</strain>
        <tissue evidence="1">Thymus</tissue>
    </source>
</reference>
<organism evidence="1">
    <name type="scientific">Mus musculus</name>
    <name type="common">Mouse</name>
    <dbReference type="NCBI Taxonomy" id="10090"/>
    <lineage>
        <taxon>Eukaryota</taxon>
        <taxon>Metazoa</taxon>
        <taxon>Chordata</taxon>
        <taxon>Craniata</taxon>
        <taxon>Vertebrata</taxon>
        <taxon>Euteleostomi</taxon>
        <taxon>Mammalia</taxon>
        <taxon>Eutheria</taxon>
        <taxon>Euarchontoglires</taxon>
        <taxon>Glires</taxon>
        <taxon>Rodentia</taxon>
        <taxon>Myomorpha</taxon>
        <taxon>Muroidea</taxon>
        <taxon>Muridae</taxon>
        <taxon>Murinae</taxon>
        <taxon>Mus</taxon>
        <taxon>Mus</taxon>
    </lineage>
</organism>
<sequence>MGYSVEAWQSSKLGMTQVPLHSTLAFLTWVSSPKPNLSQKTLCLIYWFLNYTSAEIHLTFTTCTGKAHSIPGSGGELSGLGAPHPAVLCTPIPLSFCPSSRGNLPSLTNRPFLPLTILPSPLSPPHDPCFLSV</sequence>
<dbReference type="AlphaFoldDB" id="Q8C9X7"/>
<reference evidence="1" key="5">
    <citation type="submission" date="2001-07" db="EMBL/GenBank/DDBJ databases">
        <authorList>
            <person name="Adachi J."/>
            <person name="Aizawa K."/>
            <person name="Akimura T."/>
            <person name="Arakawa T."/>
            <person name="Bono H."/>
            <person name="Carninci P."/>
            <person name="Fukuda S."/>
            <person name="Furuno M."/>
            <person name="Hanagaki T."/>
            <person name="Hara A."/>
            <person name="Hashizume W."/>
            <person name="Hayashida K."/>
            <person name="Hayatsu N."/>
            <person name="Hiramoto K."/>
            <person name="Hiraoka T."/>
            <person name="Hirozane T."/>
            <person name="Hori F."/>
            <person name="Imotani K."/>
            <person name="Ishii Y."/>
            <person name="Itoh M."/>
            <person name="Kagawa I."/>
            <person name="Kasukawa T."/>
            <person name="Katoh H."/>
            <person name="Kawai J."/>
            <person name="Kojima Y."/>
            <person name="Kondo S."/>
            <person name="Konno H."/>
            <person name="Kouda M."/>
            <person name="Koya S."/>
            <person name="Kurihara C."/>
            <person name="Matsuyama T."/>
            <person name="Miyazaki A."/>
            <person name="Murata M."/>
            <person name="Nakamura M."/>
            <person name="Nishi K."/>
            <person name="Nomura K."/>
            <person name="Numazaki R."/>
            <person name="Ohno M."/>
            <person name="Ohsato N."/>
            <person name="Okazaki Y."/>
            <person name="Saito R."/>
            <person name="Saitoh H."/>
            <person name="Sakai C."/>
            <person name="Sakai K."/>
            <person name="Sakazume N."/>
            <person name="Sano H."/>
            <person name="Sasaki D."/>
            <person name="Shibata K."/>
            <person name="Shinagawa A."/>
            <person name="Shiraki T."/>
            <person name="Sogabe Y."/>
            <person name="Tagami M."/>
            <person name="Tagawa A."/>
            <person name="Takahashi F."/>
            <person name="Takaku-Akahira S."/>
            <person name="Takeda Y."/>
            <person name="Tanaka T."/>
            <person name="Tomaru A."/>
            <person name="Toya T."/>
            <person name="Yasunishi A."/>
            <person name="Muramatsu M."/>
            <person name="Hayashizaki Y."/>
        </authorList>
    </citation>
    <scope>NUCLEOTIDE SEQUENCE</scope>
    <source>
        <strain evidence="1">C57BL/6J</strain>
        <tissue evidence="1">Thymus</tissue>
    </source>
</reference>
<reference evidence="1" key="4">
    <citation type="journal article" date="2001" name="Nature">
        <title>Functional annotation of a full-length mouse cDNA collection.</title>
        <authorList>
            <consortium name="The RIKEN Genome Exploration Research Group Phase II Team and the FANTOM Consortium"/>
        </authorList>
    </citation>
    <scope>NUCLEOTIDE SEQUENCE</scope>
    <source>
        <strain evidence="1">C57BL/6J</strain>
        <tissue evidence="1">Thymus</tissue>
    </source>
</reference>